<keyword evidence="5" id="KW-1185">Reference proteome</keyword>
<accession>A0A1A9APX3</accession>
<dbReference type="PROSITE" id="PS51257">
    <property type="entry name" value="PROKAR_LIPOPROTEIN"/>
    <property type="match status" value="1"/>
</dbReference>
<dbReference type="EMBL" id="FLRD01001794">
    <property type="protein sequence ID" value="SBT58243.1"/>
    <property type="molecule type" value="Genomic_DNA"/>
</dbReference>
<reference evidence="4" key="1">
    <citation type="submission" date="2016-05" db="EMBL/GenBank/DDBJ databases">
        <authorList>
            <person name="Naeem Raeece"/>
        </authorList>
    </citation>
    <scope>NUCLEOTIDE SEQUENCE [LARGE SCALE GENOMIC DNA]</scope>
</reference>
<evidence type="ECO:0000313" key="5">
    <source>
        <dbReference type="Proteomes" id="UP000078555"/>
    </source>
</evidence>
<name>A0A1A9APX3_PLAOA</name>
<sequence length="204" mass="24409">MFSKICIVFFFLTSCLISLSSNGCNDFWSASLKVRCVRNLVENNVETENNENAEKVESCSSTGILRQEDFENHLKKEWKELAANETKNWFNVIIGICQILVSEYSSLRDTEDKVESWCEMARMLADFREAEINENDIIFEKFLDYLKKKKLENPEDINDEDEKIWKEIKQLKMEKDNEWKKYHVGTWKYWYQKEFPSLNHDNRK</sequence>
<organism evidence="3 5">
    <name type="scientific">Plasmodium ovale wallikeri</name>
    <dbReference type="NCBI Taxonomy" id="864142"/>
    <lineage>
        <taxon>Eukaryota</taxon>
        <taxon>Sar</taxon>
        <taxon>Alveolata</taxon>
        <taxon>Apicomplexa</taxon>
        <taxon>Aconoidasida</taxon>
        <taxon>Haemosporida</taxon>
        <taxon>Plasmodiidae</taxon>
        <taxon>Plasmodium</taxon>
        <taxon>Plasmodium (Plasmodium)</taxon>
    </lineage>
</organism>
<evidence type="ECO:0000313" key="4">
    <source>
        <dbReference type="Proteomes" id="UP000078550"/>
    </source>
</evidence>
<dbReference type="Proteomes" id="UP000078555">
    <property type="component" value="Unassembled WGS sequence"/>
</dbReference>
<dbReference type="AlphaFoldDB" id="A0A1A9APX3"/>
<reference evidence="3" key="3">
    <citation type="submission" date="2016-05" db="EMBL/GenBank/DDBJ databases">
        <authorList>
            <person name="Lavstsen T."/>
            <person name="Jespersen J.S."/>
        </authorList>
    </citation>
    <scope>NUCLEOTIDE SEQUENCE [LARGE SCALE GENOMIC DNA]</scope>
</reference>
<evidence type="ECO:0000313" key="3">
    <source>
        <dbReference type="EMBL" id="SBT58243.1"/>
    </source>
</evidence>
<protein>
    <submittedName>
        <fullName evidence="3">Ring-exported protein 3, putative</fullName>
    </submittedName>
</protein>
<evidence type="ECO:0000313" key="2">
    <source>
        <dbReference type="EMBL" id="SBT30691.1"/>
    </source>
</evidence>
<reference evidence="5" key="2">
    <citation type="submission" date="2016-05" db="EMBL/GenBank/DDBJ databases">
        <authorList>
            <person name="Naeem R."/>
        </authorList>
    </citation>
    <scope>NUCLEOTIDE SEQUENCE [LARGE SCALE GENOMIC DNA]</scope>
</reference>
<keyword evidence="1" id="KW-0732">Signal</keyword>
<dbReference type="EMBL" id="FLRE01000001">
    <property type="protein sequence ID" value="SBT30691.1"/>
    <property type="molecule type" value="Genomic_DNA"/>
</dbReference>
<feature type="signal peptide" evidence="1">
    <location>
        <begin position="1"/>
        <end position="20"/>
    </location>
</feature>
<dbReference type="Proteomes" id="UP000078550">
    <property type="component" value="Unassembled WGS sequence"/>
</dbReference>
<feature type="chain" id="PRO_5015060086" evidence="1">
    <location>
        <begin position="21"/>
        <end position="204"/>
    </location>
</feature>
<evidence type="ECO:0000256" key="1">
    <source>
        <dbReference type="SAM" id="SignalP"/>
    </source>
</evidence>
<gene>
    <name evidence="3" type="ORF">POVWA1_086470</name>
    <name evidence="2" type="ORF">POVWA2_000230</name>
</gene>
<proteinExistence type="predicted"/>